<name>A0ABT4IMG4_9EURY</name>
<keyword evidence="2" id="KW-1185">Reference proteome</keyword>
<evidence type="ECO:0000313" key="1">
    <source>
        <dbReference type="EMBL" id="MCZ0862944.1"/>
    </source>
</evidence>
<proteinExistence type="predicted"/>
<comment type="caution">
    <text evidence="1">The sequence shown here is derived from an EMBL/GenBank/DDBJ whole genome shotgun (WGS) entry which is preliminary data.</text>
</comment>
<organism evidence="1 2">
    <name type="scientific">Methanocorpusculum vombati</name>
    <dbReference type="NCBI Taxonomy" id="3002864"/>
    <lineage>
        <taxon>Archaea</taxon>
        <taxon>Methanobacteriati</taxon>
        <taxon>Methanobacteriota</taxon>
        <taxon>Stenosarchaea group</taxon>
        <taxon>Methanomicrobia</taxon>
        <taxon>Methanomicrobiales</taxon>
        <taxon>Methanocorpusculaceae</taxon>
        <taxon>Methanocorpusculum</taxon>
    </lineage>
</organism>
<protein>
    <submittedName>
        <fullName evidence="1">Uncharacterized protein</fullName>
    </submittedName>
</protein>
<gene>
    <name evidence="1" type="ORF">O0S09_06735</name>
</gene>
<dbReference type="RefSeq" id="WP_268923207.1">
    <property type="nucleotide sequence ID" value="NZ_JAPTGC010000008.1"/>
</dbReference>
<dbReference type="Proteomes" id="UP001141336">
    <property type="component" value="Unassembled WGS sequence"/>
</dbReference>
<dbReference type="EMBL" id="JAPTGC010000008">
    <property type="protein sequence ID" value="MCZ0862944.1"/>
    <property type="molecule type" value="Genomic_DNA"/>
</dbReference>
<accession>A0ABT4IMG4</accession>
<feature type="non-terminal residue" evidence="1">
    <location>
        <position position="1"/>
    </location>
</feature>
<reference evidence="1" key="1">
    <citation type="submission" date="2022-12" db="EMBL/GenBank/DDBJ databases">
        <title>Isolation and characterisation of novel Methanocorpusculum spp. from native Australian herbivores indicates the genus is ancestrally host-associated.</title>
        <authorList>
            <person name="Volmer J.G."/>
            <person name="Soo R.M."/>
            <person name="Evans P.N."/>
            <person name="Hoedt E.C."/>
            <person name="Astorga Alsina A.L."/>
            <person name="Woodcroft B.J."/>
            <person name="Tyson G.W."/>
            <person name="Hugenholtz P."/>
            <person name="Morrison M."/>
        </authorList>
    </citation>
    <scope>NUCLEOTIDE SEQUENCE</scope>
    <source>
        <strain evidence="1">CW153</strain>
    </source>
</reference>
<evidence type="ECO:0000313" key="2">
    <source>
        <dbReference type="Proteomes" id="UP001141336"/>
    </source>
</evidence>
<sequence length="129" mass="14253">RTDYLTALLHTTIHGETARTRTAPPPATAAWIAAVRDIAETHDAVLAATLEAFDDLAFPVIAMRGGKDALAALRQEIEASVLDRCGVLPGAGDLELWMNIYQNLKRPELIRHRTEQLAAEFRRSREDGH</sequence>